<keyword evidence="3" id="KW-1185">Reference proteome</keyword>
<dbReference type="Gene3D" id="3.30.40.10">
    <property type="entry name" value="Zinc/RING finger domain, C3HC4 (zinc finger)"/>
    <property type="match status" value="1"/>
</dbReference>
<dbReference type="Proteomes" id="UP000069940">
    <property type="component" value="Unassembled WGS sequence"/>
</dbReference>
<dbReference type="Pfam" id="PF25298">
    <property type="entry name" value="Baculo_FP_2nd"/>
    <property type="match status" value="1"/>
</dbReference>
<evidence type="ECO:0000259" key="1">
    <source>
        <dbReference type="Pfam" id="PF25298"/>
    </source>
</evidence>
<dbReference type="InterPro" id="IPR011011">
    <property type="entry name" value="Znf_FYVE_PHD"/>
</dbReference>
<evidence type="ECO:0000313" key="2">
    <source>
        <dbReference type="EnsemblMetazoa" id="AALFPA23_023099.P34355"/>
    </source>
</evidence>
<sequence>MSTTSIRYKRSAMDECSVCNTEIQSDEKNVKCVYCSNLLHVKCAGLSDSRYNKIQKGHCYYCSGHCETSHANSRKMDELLTNMKCLQTSMDKLNQKCEENGTNQKKTDDAVRKLSASMCELTKSQSDIKNSVEEVKSSQAFIAAQYEDIKSLHEDMKKDFAGCVTKVSEHDGHIQALNSTIVDMKKRLRLAEQNLLKNEIIINGIPKELTIAESTIITKVAAAVGVQLFSTDIERTLRARNGMILVEFSNSKVRNDILRARKGKSVYADEIDFGNAALPTSSRSSPNNKRFHTKVFINENLTRETRSLFREAKSLRVSHGFKYVWCNNGNIYCKRDDSADVYIIDSIEDLKRLRSSPRKA</sequence>
<dbReference type="RefSeq" id="XP_062700867.1">
    <property type="nucleotide sequence ID" value="XM_062844883.1"/>
</dbReference>
<dbReference type="SUPFAM" id="SSF57903">
    <property type="entry name" value="FYVE/PHD zinc finger"/>
    <property type="match status" value="1"/>
</dbReference>
<reference evidence="2" key="2">
    <citation type="submission" date="2025-05" db="UniProtKB">
        <authorList>
            <consortium name="EnsemblMetazoa"/>
        </authorList>
    </citation>
    <scope>IDENTIFICATION</scope>
    <source>
        <strain evidence="2">Foshan</strain>
    </source>
</reference>
<accession>A0ABM1ZZQ0</accession>
<name>A0ABM1ZZQ0_AEDAL</name>
<dbReference type="GeneID" id="109421349"/>
<evidence type="ECO:0000313" key="3">
    <source>
        <dbReference type="Proteomes" id="UP000069940"/>
    </source>
</evidence>
<organism evidence="2 3">
    <name type="scientific">Aedes albopictus</name>
    <name type="common">Asian tiger mosquito</name>
    <name type="synonym">Stegomyia albopicta</name>
    <dbReference type="NCBI Taxonomy" id="7160"/>
    <lineage>
        <taxon>Eukaryota</taxon>
        <taxon>Metazoa</taxon>
        <taxon>Ecdysozoa</taxon>
        <taxon>Arthropoda</taxon>
        <taxon>Hexapoda</taxon>
        <taxon>Insecta</taxon>
        <taxon>Pterygota</taxon>
        <taxon>Neoptera</taxon>
        <taxon>Endopterygota</taxon>
        <taxon>Diptera</taxon>
        <taxon>Nematocera</taxon>
        <taxon>Culicoidea</taxon>
        <taxon>Culicidae</taxon>
        <taxon>Culicinae</taxon>
        <taxon>Aedini</taxon>
        <taxon>Aedes</taxon>
        <taxon>Stegomyia</taxon>
    </lineage>
</organism>
<dbReference type="EnsemblMetazoa" id="AALFPA23_023099.R34355">
    <property type="protein sequence ID" value="AALFPA23_023099.P34355"/>
    <property type="gene ID" value="AALFPA23_023099"/>
</dbReference>
<protein>
    <recommendedName>
        <fullName evidence="1">FP protein C-terminal domain-containing protein</fullName>
    </recommendedName>
</protein>
<reference evidence="3" key="1">
    <citation type="journal article" date="2015" name="Proc. Natl. Acad. Sci. U.S.A.">
        <title>Genome sequence of the Asian Tiger mosquito, Aedes albopictus, reveals insights into its biology, genetics, and evolution.</title>
        <authorList>
            <person name="Chen X.G."/>
            <person name="Jiang X."/>
            <person name="Gu J."/>
            <person name="Xu M."/>
            <person name="Wu Y."/>
            <person name="Deng Y."/>
            <person name="Zhang C."/>
            <person name="Bonizzoni M."/>
            <person name="Dermauw W."/>
            <person name="Vontas J."/>
            <person name="Armbruster P."/>
            <person name="Huang X."/>
            <person name="Yang Y."/>
            <person name="Zhang H."/>
            <person name="He W."/>
            <person name="Peng H."/>
            <person name="Liu Y."/>
            <person name="Wu K."/>
            <person name="Chen J."/>
            <person name="Lirakis M."/>
            <person name="Topalis P."/>
            <person name="Van Leeuwen T."/>
            <person name="Hall A.B."/>
            <person name="Jiang X."/>
            <person name="Thorpe C."/>
            <person name="Mueller R.L."/>
            <person name="Sun C."/>
            <person name="Waterhouse R.M."/>
            <person name="Yan G."/>
            <person name="Tu Z.J."/>
            <person name="Fang X."/>
            <person name="James A.A."/>
        </authorList>
    </citation>
    <scope>NUCLEOTIDE SEQUENCE [LARGE SCALE GENOMIC DNA]</scope>
    <source>
        <strain evidence="3">Foshan</strain>
    </source>
</reference>
<dbReference type="InterPro" id="IPR057251">
    <property type="entry name" value="FP_C"/>
</dbReference>
<dbReference type="InterPro" id="IPR013083">
    <property type="entry name" value="Znf_RING/FYVE/PHD"/>
</dbReference>
<feature type="domain" description="FP protein C-terminal" evidence="1">
    <location>
        <begin position="302"/>
        <end position="353"/>
    </location>
</feature>
<proteinExistence type="predicted"/>